<reference evidence="1 2" key="1">
    <citation type="journal article" date="2014" name="Genome Announc.">
        <title>Draft Genome Sequences of Two Vibrionaceae Species, Vibrio ponticus C121 and Photobacterium aphoticum C119, Isolated as Coral Reef Microbiota.</title>
        <authorList>
            <person name="Al-saari N."/>
            <person name="Meirelles P.M."/>
            <person name="Mino S."/>
            <person name="Suda W."/>
            <person name="Oshima K."/>
            <person name="Hattori M."/>
            <person name="Ohkuma M."/>
            <person name="Thompson F.L."/>
            <person name="Gomez-Gil B."/>
            <person name="Sawabe T."/>
            <person name="Sawabe T."/>
        </authorList>
    </citation>
    <scope>NUCLEOTIDE SEQUENCE [LARGE SCALE GENOMIC DNA]</scope>
    <source>
        <strain evidence="1 2">JCM 19237</strain>
    </source>
</reference>
<proteinExistence type="predicted"/>
<sequence length="81" mass="9255">METTSGGDVQVQLLPAGKYWVIRKIVRSKSEYKDFWISLKKSVKSLGLQVDDRPSFELYHSYDVDTHVGDVGFYLAIKDKA</sequence>
<gene>
    <name evidence="1" type="ORF">JCM19237_5764</name>
</gene>
<accession>A0A090QIW8</accession>
<evidence type="ECO:0000313" key="2">
    <source>
        <dbReference type="Proteomes" id="UP000029227"/>
    </source>
</evidence>
<organism evidence="1 2">
    <name type="scientific">Photobacterium aphoticum</name>
    <dbReference type="NCBI Taxonomy" id="754436"/>
    <lineage>
        <taxon>Bacteria</taxon>
        <taxon>Pseudomonadati</taxon>
        <taxon>Pseudomonadota</taxon>
        <taxon>Gammaproteobacteria</taxon>
        <taxon>Vibrionales</taxon>
        <taxon>Vibrionaceae</taxon>
        <taxon>Photobacterium</taxon>
    </lineage>
</organism>
<dbReference type="SUPFAM" id="SSF55136">
    <property type="entry name" value="Probable bacterial effector-binding domain"/>
    <property type="match status" value="1"/>
</dbReference>
<dbReference type="EMBL" id="BBMN01000001">
    <property type="protein sequence ID" value="GAL02871.1"/>
    <property type="molecule type" value="Genomic_DNA"/>
</dbReference>
<dbReference type="AlphaFoldDB" id="A0A090QIW8"/>
<dbReference type="eggNOG" id="COG3449">
    <property type="taxonomic scope" value="Bacteria"/>
</dbReference>
<dbReference type="Proteomes" id="UP000029227">
    <property type="component" value="Unassembled WGS sequence"/>
</dbReference>
<name>A0A090QIW8_9GAMM</name>
<dbReference type="STRING" id="754436.JCM19237_5764"/>
<dbReference type="InterPro" id="IPR011256">
    <property type="entry name" value="Reg_factor_effector_dom_sf"/>
</dbReference>
<comment type="caution">
    <text evidence="1">The sequence shown here is derived from an EMBL/GenBank/DDBJ whole genome shotgun (WGS) entry which is preliminary data.</text>
</comment>
<evidence type="ECO:0000313" key="1">
    <source>
        <dbReference type="EMBL" id="GAL02871.1"/>
    </source>
</evidence>
<dbReference type="Gene3D" id="3.20.80.10">
    <property type="entry name" value="Regulatory factor, effector binding domain"/>
    <property type="match status" value="1"/>
</dbReference>
<protein>
    <submittedName>
        <fullName evidence="1">Transcriptional regulator AraC family</fullName>
    </submittedName>
</protein>